<evidence type="ECO:0000256" key="24">
    <source>
        <dbReference type="ARBA" id="ARBA00023239"/>
    </source>
</evidence>
<evidence type="ECO:0000256" key="3">
    <source>
        <dbReference type="ARBA" id="ARBA00001971"/>
    </source>
</evidence>
<evidence type="ECO:0000256" key="10">
    <source>
        <dbReference type="ARBA" id="ARBA00022585"/>
    </source>
</evidence>
<comment type="catalytic activity">
    <reaction evidence="27">
        <text>prostaglandin H2 = (12S)-hydroxy-(5Z,8E,10E)-heptadecatrienoate + malonaldehyde</text>
        <dbReference type="Rhea" id="RHEA:48644"/>
        <dbReference type="ChEBI" id="CHEBI:57405"/>
        <dbReference type="ChEBI" id="CHEBI:90694"/>
        <dbReference type="ChEBI" id="CHEBI:566274"/>
    </reaction>
</comment>
<comment type="catalytic activity">
    <reaction evidence="28">
        <text>prostaglandin H2 = thromboxane A2</text>
        <dbReference type="Rhea" id="RHEA:17137"/>
        <dbReference type="ChEBI" id="CHEBI:57405"/>
        <dbReference type="ChEBI" id="CHEBI:57445"/>
        <dbReference type="EC" id="5.3.99.5"/>
    </reaction>
    <physiologicalReaction direction="left-to-right" evidence="28">
        <dbReference type="Rhea" id="RHEA:17138"/>
    </physiologicalReaction>
</comment>
<evidence type="ECO:0000256" key="33">
    <source>
        <dbReference type="RuleBase" id="RU000461"/>
    </source>
</evidence>
<keyword evidence="19 33" id="KW-0503">Monooxygenase</keyword>
<evidence type="ECO:0000256" key="2">
    <source>
        <dbReference type="ARBA" id="ARBA00001719"/>
    </source>
</evidence>
<keyword evidence="21" id="KW-0472">Membrane</keyword>
<evidence type="ECO:0000256" key="25">
    <source>
        <dbReference type="ARBA" id="ARBA00033404"/>
    </source>
</evidence>
<dbReference type="Proteomes" id="UP001623349">
    <property type="component" value="Unassembled WGS sequence"/>
</dbReference>
<evidence type="ECO:0000256" key="16">
    <source>
        <dbReference type="ARBA" id="ARBA00022989"/>
    </source>
</evidence>
<evidence type="ECO:0000256" key="7">
    <source>
        <dbReference type="ARBA" id="ARBA00013084"/>
    </source>
</evidence>
<evidence type="ECO:0000256" key="31">
    <source>
        <dbReference type="ARBA" id="ARBA00042726"/>
    </source>
</evidence>
<evidence type="ECO:0000256" key="29">
    <source>
        <dbReference type="ARBA" id="ARBA00038872"/>
    </source>
</evidence>
<evidence type="ECO:0000256" key="27">
    <source>
        <dbReference type="ARBA" id="ARBA00036424"/>
    </source>
</evidence>
<evidence type="ECO:0000256" key="19">
    <source>
        <dbReference type="ARBA" id="ARBA00023033"/>
    </source>
</evidence>
<evidence type="ECO:0000256" key="21">
    <source>
        <dbReference type="ARBA" id="ARBA00023136"/>
    </source>
</evidence>
<dbReference type="InterPro" id="IPR050705">
    <property type="entry name" value="Cytochrome_P450_3A"/>
</dbReference>
<comment type="catalytic activity">
    <reaction evidence="26">
        <text>(15S)-hydroperoxy-(5Z,8Z,11Z,13E)-eicosatetraenoate + AH2 = (15S)-hydroxy-(5Z,8Z,11Z,13E)-eicosatetraenoate + A + H2O</text>
        <dbReference type="Rhea" id="RHEA:48856"/>
        <dbReference type="ChEBI" id="CHEBI:13193"/>
        <dbReference type="ChEBI" id="CHEBI:15377"/>
        <dbReference type="ChEBI" id="CHEBI:17499"/>
        <dbReference type="ChEBI" id="CHEBI:57409"/>
        <dbReference type="ChEBI" id="CHEBI:57446"/>
    </reaction>
    <physiologicalReaction direction="left-to-right" evidence="26">
        <dbReference type="Rhea" id="RHEA:48857"/>
    </physiologicalReaction>
</comment>
<dbReference type="PROSITE" id="PS00086">
    <property type="entry name" value="CYTOCHROME_P450"/>
    <property type="match status" value="1"/>
</dbReference>
<dbReference type="PANTHER" id="PTHR24302">
    <property type="entry name" value="CYTOCHROME P450 FAMILY 3"/>
    <property type="match status" value="1"/>
</dbReference>
<dbReference type="PRINTS" id="PR00385">
    <property type="entry name" value="P450"/>
</dbReference>
<evidence type="ECO:0000256" key="28">
    <source>
        <dbReference type="ARBA" id="ARBA00036475"/>
    </source>
</evidence>
<keyword evidence="22" id="KW-0275">Fatty acid biosynthesis</keyword>
<evidence type="ECO:0000256" key="18">
    <source>
        <dbReference type="ARBA" id="ARBA00023004"/>
    </source>
</evidence>
<evidence type="ECO:0000256" key="11">
    <source>
        <dbReference type="ARBA" id="ARBA00022617"/>
    </source>
</evidence>
<comment type="catalytic activity">
    <reaction evidence="1">
        <text>(15S)-hydroperoxy-(5Z,8Z,11Z,13E)-eicosatetraenoate = 15-oxo-(5Z,8Z,11Z,13E)-eicosatetraenoate + H2O</text>
        <dbReference type="Rhea" id="RHEA:48636"/>
        <dbReference type="ChEBI" id="CHEBI:15377"/>
        <dbReference type="ChEBI" id="CHEBI:57410"/>
        <dbReference type="ChEBI" id="CHEBI:57446"/>
    </reaction>
    <physiologicalReaction direction="left-to-right" evidence="1">
        <dbReference type="Rhea" id="RHEA:48637"/>
    </physiologicalReaction>
</comment>
<keyword evidence="16" id="KW-1133">Transmembrane helix</keyword>
<dbReference type="Pfam" id="PF00067">
    <property type="entry name" value="p450"/>
    <property type="match status" value="3"/>
</dbReference>
<accession>A0ABQ0EUK1</accession>
<keyword evidence="15" id="KW-0276">Fatty acid metabolism</keyword>
<dbReference type="EMBL" id="BAAFST010000006">
    <property type="protein sequence ID" value="GAB1290704.1"/>
    <property type="molecule type" value="Genomic_DNA"/>
</dbReference>
<keyword evidence="17 33" id="KW-0560">Oxidoreductase</keyword>
<comment type="caution">
    <text evidence="34">The sequence shown here is derived from an EMBL/GenBank/DDBJ whole genome shotgun (WGS) entry which is preliminary data.</text>
</comment>
<dbReference type="PANTHER" id="PTHR24302:SF47">
    <property type="entry name" value="CYTOCHROME P450"/>
    <property type="match status" value="1"/>
</dbReference>
<evidence type="ECO:0000256" key="6">
    <source>
        <dbReference type="ARBA" id="ARBA00011245"/>
    </source>
</evidence>
<organism evidence="34 35">
    <name type="scientific">Apodemus speciosus</name>
    <name type="common">Large Japanese field mouse</name>
    <dbReference type="NCBI Taxonomy" id="105296"/>
    <lineage>
        <taxon>Eukaryota</taxon>
        <taxon>Metazoa</taxon>
        <taxon>Chordata</taxon>
        <taxon>Craniata</taxon>
        <taxon>Vertebrata</taxon>
        <taxon>Euteleostomi</taxon>
        <taxon>Mammalia</taxon>
        <taxon>Eutheria</taxon>
        <taxon>Euarchontoglires</taxon>
        <taxon>Glires</taxon>
        <taxon>Rodentia</taxon>
        <taxon>Myomorpha</taxon>
        <taxon>Muroidea</taxon>
        <taxon>Muridae</taxon>
        <taxon>Murinae</taxon>
        <taxon>Apodemus</taxon>
    </lineage>
</organism>
<evidence type="ECO:0000256" key="9">
    <source>
        <dbReference type="ARBA" id="ARBA00022516"/>
    </source>
</evidence>
<dbReference type="InterPro" id="IPR036396">
    <property type="entry name" value="Cyt_P450_sf"/>
</dbReference>
<keyword evidence="24" id="KW-0456">Lyase</keyword>
<evidence type="ECO:0000256" key="26">
    <source>
        <dbReference type="ARBA" id="ARBA00036380"/>
    </source>
</evidence>
<comment type="similarity">
    <text evidence="5 33">Belongs to the cytochrome P450 family.</text>
</comment>
<evidence type="ECO:0000256" key="15">
    <source>
        <dbReference type="ARBA" id="ARBA00022832"/>
    </source>
</evidence>
<dbReference type="InterPro" id="IPR017972">
    <property type="entry name" value="Cyt_P450_CS"/>
</dbReference>
<comment type="subcellular location">
    <subcellularLocation>
        <location evidence="4">Endoplasmic reticulum membrane</location>
        <topology evidence="4">Multi-pass membrane protein</topology>
    </subcellularLocation>
</comment>
<proteinExistence type="inferred from homology"/>
<sequence length="506" mass="57004">MCCECLDPGCGGGRDDGLAPSIWDSAVYSTSAFSRLEKLGIRHPKPSPFVGNLMFFRQGFWESQLELRERYGRLCGYYLGRRMYVVISEPDMIKQVLVENFSNFSNRMASGLEPKMVADSLNEMTPLISQACEVLVAHLKRYAASRDAFDIQRCYCCYTTDVVASVAFGTQVDSRNAPEDPFVQHCQRAFAFCFPRPLLALILSFPSIMVPLARILPNKKRDELNGFFNTLIRNAIALRDQQAAEERRRDFLQMVLDAQHSMSSVGVEGFDMVTEALSSSGCTEDPPQRCRPMSTSKPLTVDEIVGQAFLFLVAGHEIITNTLSFITYLLAIHPDCQERLLKEVDLFMEKHPAPEYCNLQESLPYLDMVIAETLRMYPPAFRFTREAAQDCEVLGQRIPAGTVLEIAVGALHHDPEHWPNPETFDPERFTAEARRQQRPFTYLPFGAGPRSCLGVRLGLLVVKLTLLQVLHKFHFEASPETQVPLQLESKSALGPQNGVYIKIVSR</sequence>
<dbReference type="EC" id="4.2.1.152" evidence="7"/>
<keyword evidence="14" id="KW-0256">Endoplasmic reticulum</keyword>
<evidence type="ECO:0000256" key="5">
    <source>
        <dbReference type="ARBA" id="ARBA00010617"/>
    </source>
</evidence>
<evidence type="ECO:0000256" key="23">
    <source>
        <dbReference type="ARBA" id="ARBA00023235"/>
    </source>
</evidence>
<keyword evidence="8" id="KW-0644">Prostaglandin metabolism</keyword>
<gene>
    <name evidence="34" type="ORF">APTSU1_000593400</name>
</gene>
<keyword evidence="10" id="KW-0643">Prostaglandin biosynthesis</keyword>
<evidence type="ECO:0000256" key="8">
    <source>
        <dbReference type="ARBA" id="ARBA00022501"/>
    </source>
</evidence>
<evidence type="ECO:0000256" key="30">
    <source>
        <dbReference type="ARBA" id="ARBA00040834"/>
    </source>
</evidence>
<keyword evidence="13 33" id="KW-0479">Metal-binding</keyword>
<dbReference type="InterPro" id="IPR001128">
    <property type="entry name" value="Cyt_P450"/>
</dbReference>
<keyword evidence="20" id="KW-0443">Lipid metabolism</keyword>
<keyword evidence="12" id="KW-0812">Transmembrane</keyword>
<evidence type="ECO:0000256" key="14">
    <source>
        <dbReference type="ARBA" id="ARBA00022824"/>
    </source>
</evidence>
<evidence type="ECO:0000256" key="4">
    <source>
        <dbReference type="ARBA" id="ARBA00004477"/>
    </source>
</evidence>
<evidence type="ECO:0000256" key="17">
    <source>
        <dbReference type="ARBA" id="ARBA00023002"/>
    </source>
</evidence>
<comment type="subunit">
    <text evidence="6">Monomer.</text>
</comment>
<dbReference type="PRINTS" id="PR00463">
    <property type="entry name" value="EP450I"/>
</dbReference>
<evidence type="ECO:0000256" key="1">
    <source>
        <dbReference type="ARBA" id="ARBA00001143"/>
    </source>
</evidence>
<comment type="cofactor">
    <cofactor evidence="3">
        <name>heme</name>
        <dbReference type="ChEBI" id="CHEBI:30413"/>
    </cofactor>
</comment>
<dbReference type="SUPFAM" id="SSF48264">
    <property type="entry name" value="Cytochrome P450"/>
    <property type="match status" value="1"/>
</dbReference>
<keyword evidence="9" id="KW-0444">Lipid biosynthesis</keyword>
<evidence type="ECO:0000313" key="34">
    <source>
        <dbReference type="EMBL" id="GAB1290704.1"/>
    </source>
</evidence>
<evidence type="ECO:0000313" key="35">
    <source>
        <dbReference type="Proteomes" id="UP001623349"/>
    </source>
</evidence>
<protein>
    <recommendedName>
        <fullName evidence="30">Thromboxane-A synthase</fullName>
        <ecNumber evidence="7">4.2.1.152</ecNumber>
        <ecNumber evidence="29">5.3.99.5</ecNumber>
    </recommendedName>
    <alternativeName>
        <fullName evidence="31">Cytochrome P450 5A1</fullName>
    </alternativeName>
    <alternativeName>
        <fullName evidence="25">Hydroperoxy icosatetraenoate dehydratase</fullName>
    </alternativeName>
</protein>
<keyword evidence="23" id="KW-0413">Isomerase</keyword>
<evidence type="ECO:0000256" key="13">
    <source>
        <dbReference type="ARBA" id="ARBA00022723"/>
    </source>
</evidence>
<evidence type="ECO:0000256" key="20">
    <source>
        <dbReference type="ARBA" id="ARBA00023098"/>
    </source>
</evidence>
<dbReference type="InterPro" id="IPR002401">
    <property type="entry name" value="Cyt_P450_E_grp-I"/>
</dbReference>
<comment type="catalytic activity">
    <reaction evidence="2">
        <text>a hydroperoxyeicosatetraenoate = an oxoeicosatetraenoate + H2O</text>
        <dbReference type="Rhea" id="RHEA:55556"/>
        <dbReference type="ChEBI" id="CHEBI:15377"/>
        <dbReference type="ChEBI" id="CHEBI:59720"/>
        <dbReference type="ChEBI" id="CHEBI:131859"/>
        <dbReference type="EC" id="4.2.1.152"/>
    </reaction>
    <physiologicalReaction direction="left-to-right" evidence="2">
        <dbReference type="Rhea" id="RHEA:55557"/>
    </physiologicalReaction>
</comment>
<keyword evidence="18 33" id="KW-0408">Iron</keyword>
<keyword evidence="35" id="KW-1185">Reference proteome</keyword>
<reference evidence="34 35" key="1">
    <citation type="submission" date="2024-08" db="EMBL/GenBank/DDBJ databases">
        <title>The draft genome of Apodemus speciosus.</title>
        <authorList>
            <person name="Nabeshima K."/>
            <person name="Suzuki S."/>
            <person name="Onuma M."/>
        </authorList>
    </citation>
    <scope>NUCLEOTIDE SEQUENCE [LARGE SCALE GENOMIC DNA]</scope>
    <source>
        <strain evidence="34">IB14-021</strain>
    </source>
</reference>
<keyword evidence="11 33" id="KW-0349">Heme</keyword>
<dbReference type="EC" id="5.3.99.5" evidence="29"/>
<evidence type="ECO:0000256" key="12">
    <source>
        <dbReference type="ARBA" id="ARBA00022692"/>
    </source>
</evidence>
<dbReference type="Gene3D" id="1.10.630.10">
    <property type="entry name" value="Cytochrome P450"/>
    <property type="match status" value="1"/>
</dbReference>
<name>A0ABQ0EUK1_APOSI</name>
<evidence type="ECO:0000256" key="32">
    <source>
        <dbReference type="ARBA" id="ARBA00054825"/>
    </source>
</evidence>
<comment type="function">
    <text evidence="32">Catalyzes the conversion of prostaglandin H2 (PGH2) to thromboxane A2 (TXA2), a potent inducer of blood vessel constriction and platelet aggregation. Also cleaves PGH2 to 12-hydroxy-heptadecatrienoicacid (12-HHT) and malondialdehyde, which is known to act as a mediator of DNA damage. 12-HHT and malondialdehyde are formed stoichiometrically in the same amounts as TXA2. Additionally, displays dehydratase activity, toward (15S)-hydroperoxy-(5Z,8Z,11Z,13E)-eicosatetraenoate (15(S)-HPETE) producing 15-KETE and 15-HETE.</text>
</comment>
<evidence type="ECO:0000256" key="22">
    <source>
        <dbReference type="ARBA" id="ARBA00023160"/>
    </source>
</evidence>